<dbReference type="PROSITE" id="PS51318">
    <property type="entry name" value="TAT"/>
    <property type="match status" value="1"/>
</dbReference>
<comment type="caution">
    <text evidence="2">The sequence shown here is derived from an EMBL/GenBank/DDBJ whole genome shotgun (WGS) entry which is preliminary data.</text>
</comment>
<accession>A0ABU8RXB0</accession>
<reference evidence="2 3" key="1">
    <citation type="submission" date="2024-03" db="EMBL/GenBank/DDBJ databases">
        <authorList>
            <person name="Jo J.-H."/>
        </authorList>
    </citation>
    <scope>NUCLEOTIDE SEQUENCE [LARGE SCALE GENOMIC DNA]</scope>
    <source>
        <strain evidence="2 3">PS1R-30</strain>
    </source>
</reference>
<keyword evidence="3" id="KW-1185">Reference proteome</keyword>
<proteinExistence type="predicted"/>
<dbReference type="PROSITE" id="PS51257">
    <property type="entry name" value="PROKAR_LIPOPROTEIN"/>
    <property type="match status" value="1"/>
</dbReference>
<dbReference type="EMBL" id="JBBHJZ010000002">
    <property type="protein sequence ID" value="MEJ5977729.1"/>
    <property type="molecule type" value="Genomic_DNA"/>
</dbReference>
<feature type="domain" description="Oxidoreductase molybdopterin-binding" evidence="1">
    <location>
        <begin position="90"/>
        <end position="228"/>
    </location>
</feature>
<dbReference type="Pfam" id="PF00174">
    <property type="entry name" value="Oxidored_molyb"/>
    <property type="match status" value="1"/>
</dbReference>
<sequence>MSRLITRRGLLTAGAAGSGLLLGGCDRLGESPGFRSLLSGAEALHERSQRLIGGHEPLAREFSPADVSPVFRPNGNRGVAGADYESHAAQDFANWTLTVDGLVAKPLALPLAAIQAMPQRRQITRHDCVEGWSAIGVWQGPQLSQILKLAGLLPRARYLVFHCADRFDTRPYYESIDLLDAFHPQTILAWRMNDAPLPVANGAPLRLRVERQLGYKHAKFVQRIEVRASLAGLYGGKGGYWEDVGDYAWYAGI</sequence>
<gene>
    <name evidence="2" type="ORF">WG901_13860</name>
</gene>
<organism evidence="2 3">
    <name type="scientific">Novosphingobium anseongense</name>
    <dbReference type="NCBI Taxonomy" id="3133436"/>
    <lineage>
        <taxon>Bacteria</taxon>
        <taxon>Pseudomonadati</taxon>
        <taxon>Pseudomonadota</taxon>
        <taxon>Alphaproteobacteria</taxon>
        <taxon>Sphingomonadales</taxon>
        <taxon>Sphingomonadaceae</taxon>
        <taxon>Novosphingobium</taxon>
    </lineage>
</organism>
<protein>
    <submittedName>
        <fullName evidence="2">Molybdopterin-dependent oxidoreductase</fullName>
    </submittedName>
</protein>
<dbReference type="SUPFAM" id="SSF56524">
    <property type="entry name" value="Oxidoreductase molybdopterin-binding domain"/>
    <property type="match status" value="1"/>
</dbReference>
<dbReference type="InterPro" id="IPR006311">
    <property type="entry name" value="TAT_signal"/>
</dbReference>
<dbReference type="RefSeq" id="WP_339587660.1">
    <property type="nucleotide sequence ID" value="NZ_JBBHJZ010000002.1"/>
</dbReference>
<dbReference type="InterPro" id="IPR036374">
    <property type="entry name" value="OxRdtase_Mopterin-bd_sf"/>
</dbReference>
<dbReference type="InterPro" id="IPR000572">
    <property type="entry name" value="OxRdtase_Mopterin-bd_dom"/>
</dbReference>
<dbReference type="Proteomes" id="UP001361239">
    <property type="component" value="Unassembled WGS sequence"/>
</dbReference>
<evidence type="ECO:0000313" key="2">
    <source>
        <dbReference type="EMBL" id="MEJ5977729.1"/>
    </source>
</evidence>
<evidence type="ECO:0000259" key="1">
    <source>
        <dbReference type="Pfam" id="PF00174"/>
    </source>
</evidence>
<dbReference type="PANTHER" id="PTHR43032:SF2">
    <property type="entry name" value="BLL0505 PROTEIN"/>
    <property type="match status" value="1"/>
</dbReference>
<evidence type="ECO:0000313" key="3">
    <source>
        <dbReference type="Proteomes" id="UP001361239"/>
    </source>
</evidence>
<dbReference type="PANTHER" id="PTHR43032">
    <property type="entry name" value="PROTEIN-METHIONINE-SULFOXIDE REDUCTASE"/>
    <property type="match status" value="1"/>
</dbReference>
<dbReference type="Gene3D" id="3.90.420.10">
    <property type="entry name" value="Oxidoreductase, molybdopterin-binding domain"/>
    <property type="match status" value="1"/>
</dbReference>
<name>A0ABU8RXB0_9SPHN</name>